<sequence>MNTRAWYAVLFLWAVTLEAGASSYHDACVAEARDALRDCRETTGDRYACTQDYHAERRHCTRIERRAAHDEAPLPMYGGPYGRFVPTPIPQRTPYILPGMK</sequence>
<evidence type="ECO:0000313" key="2">
    <source>
        <dbReference type="Proteomes" id="UP000004277"/>
    </source>
</evidence>
<dbReference type="EMBL" id="AKCV02000025">
    <property type="protein sequence ID" value="TMS57196.1"/>
    <property type="molecule type" value="Genomic_DNA"/>
</dbReference>
<keyword evidence="2" id="KW-1185">Reference proteome</keyword>
<accession>A0ACD3SLS4</accession>
<evidence type="ECO:0000313" key="1">
    <source>
        <dbReference type="EMBL" id="TMS57196.1"/>
    </source>
</evidence>
<gene>
    <name evidence="1" type="ORF">MW7_014680</name>
</gene>
<comment type="caution">
    <text evidence="1">The sequence shown here is derived from an EMBL/GenBank/DDBJ whole genome shotgun (WGS) entry which is preliminary data.</text>
</comment>
<organism evidence="1 2">
    <name type="scientific">Imbroritus primus</name>
    <dbReference type="NCBI Taxonomy" id="3058603"/>
    <lineage>
        <taxon>Bacteria</taxon>
        <taxon>Pseudomonadati</taxon>
        <taxon>Pseudomonadota</taxon>
        <taxon>Betaproteobacteria</taxon>
        <taxon>Burkholderiales</taxon>
        <taxon>Burkholderiaceae</taxon>
        <taxon>Imbroritus</taxon>
    </lineage>
</organism>
<protein>
    <submittedName>
        <fullName evidence="1">Uncharacterized protein</fullName>
    </submittedName>
</protein>
<name>A0ACD3SLS4_9BURK</name>
<dbReference type="Proteomes" id="UP000004277">
    <property type="component" value="Unassembled WGS sequence"/>
</dbReference>
<proteinExistence type="predicted"/>
<reference evidence="1" key="1">
    <citation type="submission" date="2019-05" db="EMBL/GenBank/DDBJ databases">
        <title>Revised genome assembly of Burkholderiaceae (previously Ralstonia) sp. PBA.</title>
        <authorList>
            <person name="Gan H.M."/>
        </authorList>
    </citation>
    <scope>NUCLEOTIDE SEQUENCE</scope>
    <source>
        <strain evidence="1">PBA</strain>
    </source>
</reference>